<dbReference type="EMBL" id="KL446957">
    <property type="protein sequence ID" value="KEG00325.1"/>
    <property type="molecule type" value="Genomic_DNA"/>
</dbReference>
<protein>
    <recommendedName>
        <fullName evidence="15 17">Ornithine aminotransferase</fullName>
        <ecNumber evidence="6 17">2.6.1.13</ecNumber>
    </recommendedName>
</protein>
<evidence type="ECO:0000256" key="9">
    <source>
        <dbReference type="ARBA" id="ARBA00022679"/>
    </source>
</evidence>
<gene>
    <name evidence="19" type="ORF">PVVCY_0100880</name>
    <name evidence="18" type="ORF">YYE_04836</name>
</gene>
<dbReference type="GO" id="GO:0019544">
    <property type="term" value="P:L-arginine catabolic process to L-glutamate"/>
    <property type="evidence" value="ECO:0007669"/>
    <property type="project" value="TreeGrafter"/>
</dbReference>
<reference evidence="19 21" key="2">
    <citation type="submission" date="2019-01" db="EMBL/GenBank/DDBJ databases">
        <authorList>
            <person name="Ramaprasad A."/>
        </authorList>
    </citation>
    <scope>NUCLEOTIDE SEQUENCE [LARGE SCALE GENOMIC DNA]</scope>
</reference>
<proteinExistence type="inferred from homology"/>
<accession>A0A081I9G7</accession>
<evidence type="ECO:0000256" key="1">
    <source>
        <dbReference type="ARBA" id="ARBA00001933"/>
    </source>
</evidence>
<name>A0A081I9G7_PLAVN</name>
<reference evidence="18 20" key="1">
    <citation type="submission" date="2013-02" db="EMBL/GenBank/DDBJ databases">
        <title>The Genome Sequence of Plasmodium vinckei vinckei.</title>
        <authorList>
            <consortium name="The Broad Institute Genome Sequencing Platform"/>
            <consortium name="The Broad Institute Genome Sequencing Center for Infectious Disease"/>
            <person name="Neafsey D."/>
            <person name="Cheeseman I."/>
            <person name="Volkman S."/>
            <person name="Adams J."/>
            <person name="Walker B."/>
            <person name="Young S.K."/>
            <person name="Zeng Q."/>
            <person name="Gargeya S."/>
            <person name="Fitzgerald M."/>
            <person name="Haas B."/>
            <person name="Abouelleil A."/>
            <person name="Alvarado L."/>
            <person name="Arachchi H.M."/>
            <person name="Berlin A.M."/>
            <person name="Chapman S.B."/>
            <person name="Dewar J."/>
            <person name="Goldberg J."/>
            <person name="Griggs A."/>
            <person name="Gujja S."/>
            <person name="Hansen M."/>
            <person name="Howarth C."/>
            <person name="Imamovic A."/>
            <person name="Larimer J."/>
            <person name="McCowan C."/>
            <person name="Murphy C."/>
            <person name="Neiman D."/>
            <person name="Pearson M."/>
            <person name="Priest M."/>
            <person name="Roberts A."/>
            <person name="Saif S."/>
            <person name="Shea T."/>
            <person name="Sisk P."/>
            <person name="Sykes S."/>
            <person name="Wortman J."/>
            <person name="Nusbaum C."/>
            <person name="Birren B."/>
        </authorList>
    </citation>
    <scope>NUCLEOTIDE SEQUENCE [LARGE SCALE GENOMIC DNA]</scope>
    <source>
        <strain evidence="20">vinckei</strain>
        <strain evidence="18">Vinckei</strain>
    </source>
</reference>
<evidence type="ECO:0000256" key="13">
    <source>
        <dbReference type="ARBA" id="ARBA00051944"/>
    </source>
</evidence>
<evidence type="ECO:0000256" key="2">
    <source>
        <dbReference type="ARBA" id="ARBA00004496"/>
    </source>
</evidence>
<dbReference type="EC" id="2.6.1.13" evidence="6 17"/>
<dbReference type="UniPathway" id="UPA00098">
    <property type="reaction ID" value="UER00358"/>
</dbReference>
<evidence type="ECO:0000256" key="15">
    <source>
        <dbReference type="ARBA" id="ARBA00073894"/>
    </source>
</evidence>
<evidence type="ECO:0000256" key="6">
    <source>
        <dbReference type="ARBA" id="ARBA00012924"/>
    </source>
</evidence>
<dbReference type="GeneID" id="19963042"/>
<dbReference type="InterPro" id="IPR010164">
    <property type="entry name" value="Orn_aminotrans"/>
</dbReference>
<evidence type="ECO:0000313" key="21">
    <source>
        <dbReference type="Proteomes" id="UP000290582"/>
    </source>
</evidence>
<dbReference type="InterPro" id="IPR015422">
    <property type="entry name" value="PyrdxlP-dep_Trfase_small"/>
</dbReference>
<dbReference type="GO" id="GO:0055129">
    <property type="term" value="P:L-proline biosynthetic process"/>
    <property type="evidence" value="ECO:0007669"/>
    <property type="project" value="UniProtKB-UniPathway"/>
</dbReference>
<dbReference type="InterPro" id="IPR050103">
    <property type="entry name" value="Class-III_PLP-dep_AT"/>
</dbReference>
<dbReference type="InterPro" id="IPR015421">
    <property type="entry name" value="PyrdxlP-dep_Trfase_major"/>
</dbReference>
<dbReference type="GO" id="GO:0030170">
    <property type="term" value="F:pyridoxal phosphate binding"/>
    <property type="evidence" value="ECO:0007669"/>
    <property type="project" value="InterPro"/>
</dbReference>
<dbReference type="PANTHER" id="PTHR11986:SF18">
    <property type="entry name" value="ORNITHINE AMINOTRANSFERASE, MITOCHONDRIAL"/>
    <property type="match status" value="1"/>
</dbReference>
<evidence type="ECO:0000256" key="7">
    <source>
        <dbReference type="ARBA" id="ARBA00022490"/>
    </source>
</evidence>
<evidence type="ECO:0000256" key="17">
    <source>
        <dbReference type="RuleBase" id="RU365036"/>
    </source>
</evidence>
<dbReference type="InterPro" id="IPR015424">
    <property type="entry name" value="PyrdxlP-dep_Trfase"/>
</dbReference>
<comment type="similarity">
    <text evidence="4 16">Belongs to the class-III pyridoxal-phosphate-dependent aminotransferase family.</text>
</comment>
<dbReference type="Proteomes" id="UP000030681">
    <property type="component" value="Unassembled WGS sequence"/>
</dbReference>
<evidence type="ECO:0000313" key="18">
    <source>
        <dbReference type="EMBL" id="KEG00325.1"/>
    </source>
</evidence>
<dbReference type="Pfam" id="PF00202">
    <property type="entry name" value="Aminotran_3"/>
    <property type="match status" value="1"/>
</dbReference>
<evidence type="ECO:0000313" key="20">
    <source>
        <dbReference type="Proteomes" id="UP000030681"/>
    </source>
</evidence>
<evidence type="ECO:0000256" key="5">
    <source>
        <dbReference type="ARBA" id="ARBA00011738"/>
    </source>
</evidence>
<dbReference type="NCBIfam" id="TIGR01885">
    <property type="entry name" value="Orn_aminotrans"/>
    <property type="match status" value="1"/>
</dbReference>
<dbReference type="GO" id="GO:0005737">
    <property type="term" value="C:cytoplasm"/>
    <property type="evidence" value="ECO:0007669"/>
    <property type="project" value="UniProtKB-SubCell"/>
</dbReference>
<dbReference type="VEuPathDB" id="PlasmoDB:PVVCY_0100880"/>
<keyword evidence="8 17" id="KW-0032">Aminotransferase</keyword>
<comment type="function">
    <text evidence="14">Catalyzes the transamination of alpha-ketoglutarate with ornithine or N-acetylornithine and of glutamate-5-semialdehyde with glutamate and alanine.</text>
</comment>
<dbReference type="EMBL" id="LR215057">
    <property type="protein sequence ID" value="VEV54477.1"/>
    <property type="molecule type" value="Genomic_DNA"/>
</dbReference>
<comment type="catalytic activity">
    <reaction evidence="13">
        <text>L-ornithine + 2-oxoglutarate = L-glutamate 5-semialdehyde + L-glutamate</text>
        <dbReference type="Rhea" id="RHEA:25160"/>
        <dbReference type="ChEBI" id="CHEBI:16810"/>
        <dbReference type="ChEBI" id="CHEBI:29985"/>
        <dbReference type="ChEBI" id="CHEBI:46911"/>
        <dbReference type="ChEBI" id="CHEBI:58066"/>
        <dbReference type="EC" id="2.6.1.13"/>
    </reaction>
    <physiologicalReaction direction="left-to-right" evidence="13">
        <dbReference type="Rhea" id="RHEA:25161"/>
    </physiologicalReaction>
</comment>
<comment type="subcellular location">
    <subcellularLocation>
        <location evidence="2">Cytoplasm</location>
    </subcellularLocation>
</comment>
<dbReference type="InterPro" id="IPR005814">
    <property type="entry name" value="Aminotrans_3"/>
</dbReference>
<evidence type="ECO:0000256" key="16">
    <source>
        <dbReference type="RuleBase" id="RU003560"/>
    </source>
</evidence>
<dbReference type="PANTHER" id="PTHR11986">
    <property type="entry name" value="AMINOTRANSFERASE CLASS III"/>
    <property type="match status" value="1"/>
</dbReference>
<dbReference type="Gene3D" id="3.90.1150.10">
    <property type="entry name" value="Aspartate Aminotransferase, domain 1"/>
    <property type="match status" value="1"/>
</dbReference>
<evidence type="ECO:0000256" key="11">
    <source>
        <dbReference type="ARBA" id="ARBA00023157"/>
    </source>
</evidence>
<dbReference type="GO" id="GO:0042802">
    <property type="term" value="F:identical protein binding"/>
    <property type="evidence" value="ECO:0007669"/>
    <property type="project" value="TreeGrafter"/>
</dbReference>
<dbReference type="GO" id="GO:0010121">
    <property type="term" value="P:L-arginine catabolic process to proline via ornithine"/>
    <property type="evidence" value="ECO:0007669"/>
    <property type="project" value="TreeGrafter"/>
</dbReference>
<dbReference type="OrthoDB" id="425114at2759"/>
<comment type="catalytic activity">
    <reaction evidence="12 17">
        <text>a 2-oxocarboxylate + L-ornithine = L-glutamate 5-semialdehyde + an L-alpha-amino acid</text>
        <dbReference type="Rhea" id="RHEA:13877"/>
        <dbReference type="ChEBI" id="CHEBI:35179"/>
        <dbReference type="ChEBI" id="CHEBI:46911"/>
        <dbReference type="ChEBI" id="CHEBI:58066"/>
        <dbReference type="ChEBI" id="CHEBI:59869"/>
        <dbReference type="EC" id="2.6.1.13"/>
    </reaction>
</comment>
<dbReference type="FunFam" id="3.40.640.10:FF:000011">
    <property type="entry name" value="Ornithine aminotransferase"/>
    <property type="match status" value="1"/>
</dbReference>
<dbReference type="Proteomes" id="UP000290582">
    <property type="component" value="Chromosome PVVCY_01"/>
</dbReference>
<dbReference type="AlphaFoldDB" id="A0A081I9G7"/>
<keyword evidence="7" id="KW-0963">Cytoplasm</keyword>
<dbReference type="CDD" id="cd00610">
    <property type="entry name" value="OAT_like"/>
    <property type="match status" value="1"/>
</dbReference>
<organism evidence="18 20">
    <name type="scientific">Plasmodium vinckei vinckei</name>
    <dbReference type="NCBI Taxonomy" id="54757"/>
    <lineage>
        <taxon>Eukaryota</taxon>
        <taxon>Sar</taxon>
        <taxon>Alveolata</taxon>
        <taxon>Apicomplexa</taxon>
        <taxon>Aconoidasida</taxon>
        <taxon>Haemosporida</taxon>
        <taxon>Plasmodiidae</taxon>
        <taxon>Plasmodium</taxon>
        <taxon>Plasmodium (Vinckeia)</taxon>
    </lineage>
</organism>
<dbReference type="PIRSF" id="PIRSF000521">
    <property type="entry name" value="Transaminase_4ab_Lys_Orn"/>
    <property type="match status" value="1"/>
</dbReference>
<keyword evidence="10 16" id="KW-0663">Pyridoxal phosphate</keyword>
<comment type="cofactor">
    <cofactor evidence="1 17">
        <name>pyridoxal 5'-phosphate</name>
        <dbReference type="ChEBI" id="CHEBI:597326"/>
    </cofactor>
</comment>
<keyword evidence="9 17" id="KW-0808">Transferase</keyword>
<keyword evidence="11" id="KW-1015">Disulfide bond</keyword>
<evidence type="ECO:0000256" key="10">
    <source>
        <dbReference type="ARBA" id="ARBA00022898"/>
    </source>
</evidence>
<dbReference type="RefSeq" id="XP_008626695.1">
    <property type="nucleotide sequence ID" value="XM_008628473.1"/>
</dbReference>
<dbReference type="KEGG" id="pvv:PVVCY_0100880"/>
<evidence type="ECO:0000256" key="3">
    <source>
        <dbReference type="ARBA" id="ARBA00004998"/>
    </source>
</evidence>
<comment type="pathway">
    <text evidence="3 17">Amino-acid biosynthesis; L-proline biosynthesis; L-glutamate 5-semialdehyde from L-ornithine: step 1/1.</text>
</comment>
<evidence type="ECO:0000256" key="4">
    <source>
        <dbReference type="ARBA" id="ARBA00008954"/>
    </source>
</evidence>
<dbReference type="SUPFAM" id="SSF53383">
    <property type="entry name" value="PLP-dependent transferases"/>
    <property type="match status" value="1"/>
</dbReference>
<dbReference type="InterPro" id="IPR049704">
    <property type="entry name" value="Aminotrans_3_PPA_site"/>
</dbReference>
<dbReference type="PROSITE" id="PS00600">
    <property type="entry name" value="AA_TRANSFER_CLASS_3"/>
    <property type="match status" value="1"/>
</dbReference>
<dbReference type="Gene3D" id="3.40.640.10">
    <property type="entry name" value="Type I PLP-dependent aspartate aminotransferase-like (Major domain)"/>
    <property type="match status" value="1"/>
</dbReference>
<sequence length="414" mass="46035">MEFVKDLKTPEDYINNELKYGAHNYDPIPVVLKKAKGVFVYDVNDKRYYDFLSAYSSVNQGHCHPNILNAMINQAKDLTICSRAFFSVSLGICERYLTNLLGYDKVLMMNTGAEANETAYKLCRKWGYEVKKIPENMAKIVVCKNNFSGRTLGCISASTTNKCTSNFGPFAPQFSKVAYNDLEALEEELKDPNVCAFIVEPVQGEAGVIVPSDDYLPGVYKLCKKYNVLFVADEVQTGLGRTGKLLCVHHYNVKPDVVLMGKALSGGHYPISAVLADDNVMLVIKPGEHGSTYGGNPLAASICVEALNVLINEKLCENAEKLGGPFLEGLKEKLKDSKIVRDIRGKGLLCAIEFKNELVSVLDICLKLKENGLITRDVHDKTIRLTPPLCITKEQLDECTEIIVKTIKFFDEKF</sequence>
<dbReference type="FunFam" id="3.90.1150.10:FF:000152">
    <property type="entry name" value="Ornithine aminotransferase"/>
    <property type="match status" value="1"/>
</dbReference>
<comment type="subunit">
    <text evidence="5">Homodimer.</text>
</comment>
<evidence type="ECO:0000256" key="8">
    <source>
        <dbReference type="ARBA" id="ARBA00022576"/>
    </source>
</evidence>
<evidence type="ECO:0000256" key="14">
    <source>
        <dbReference type="ARBA" id="ARBA00057967"/>
    </source>
</evidence>
<evidence type="ECO:0000313" key="19">
    <source>
        <dbReference type="EMBL" id="VEV54477.1"/>
    </source>
</evidence>
<dbReference type="GO" id="GO:0004587">
    <property type="term" value="F:ornithine aminotransferase activity"/>
    <property type="evidence" value="ECO:0007669"/>
    <property type="project" value="UniProtKB-EC"/>
</dbReference>
<evidence type="ECO:0000256" key="12">
    <source>
        <dbReference type="ARBA" id="ARBA00051265"/>
    </source>
</evidence>